<dbReference type="AlphaFoldDB" id="A0A1C4W7Y2"/>
<organism evidence="5 6">
    <name type="scientific">Micromonospora saelicesensis</name>
    <dbReference type="NCBI Taxonomy" id="285676"/>
    <lineage>
        <taxon>Bacteria</taxon>
        <taxon>Bacillati</taxon>
        <taxon>Actinomycetota</taxon>
        <taxon>Actinomycetes</taxon>
        <taxon>Micromonosporales</taxon>
        <taxon>Micromonosporaceae</taxon>
        <taxon>Micromonospora</taxon>
    </lineage>
</organism>
<evidence type="ECO:0000313" key="4">
    <source>
        <dbReference type="EMBL" id="RAO39111.1"/>
    </source>
</evidence>
<dbReference type="RefSeq" id="WP_091398953.1">
    <property type="nucleotide sequence ID" value="NZ_CP192017.1"/>
</dbReference>
<dbReference type="Proteomes" id="UP000198864">
    <property type="component" value="Unassembled WGS sequence"/>
</dbReference>
<keyword evidence="1 5" id="KW-0560">Oxidoreductase</keyword>
<accession>A0A1C4W7Y2</accession>
<evidence type="ECO:0000259" key="3">
    <source>
        <dbReference type="Pfam" id="PF00561"/>
    </source>
</evidence>
<evidence type="ECO:0000256" key="1">
    <source>
        <dbReference type="ARBA" id="ARBA00022559"/>
    </source>
</evidence>
<dbReference type="GO" id="GO:0004601">
    <property type="term" value="F:peroxidase activity"/>
    <property type="evidence" value="ECO:0007669"/>
    <property type="project" value="UniProtKB-KW"/>
</dbReference>
<evidence type="ECO:0000313" key="5">
    <source>
        <dbReference type="EMBL" id="SCE92294.1"/>
    </source>
</evidence>
<gene>
    <name evidence="5" type="ORF">GA0070561_2455</name>
    <name evidence="4" type="ORF">PSN13_00135</name>
</gene>
<name>A0A1C4W7Y2_9ACTN</name>
<dbReference type="PANTHER" id="PTHR43433:SF4">
    <property type="entry name" value="NON-HEME CHLOROPEROXIDASE-RELATED"/>
    <property type="match status" value="1"/>
</dbReference>
<proteinExistence type="inferred from homology"/>
<dbReference type="SUPFAM" id="SSF53474">
    <property type="entry name" value="alpha/beta-Hydrolases"/>
    <property type="match status" value="1"/>
</dbReference>
<evidence type="ECO:0000256" key="2">
    <source>
        <dbReference type="ARBA" id="ARBA00038128"/>
    </source>
</evidence>
<dbReference type="STRING" id="285676.GA0070561_2455"/>
<dbReference type="InterPro" id="IPR000073">
    <property type="entry name" value="AB_hydrolase_1"/>
</dbReference>
<protein>
    <submittedName>
        <fullName evidence="4">Chloride peroxidase</fullName>
    </submittedName>
    <submittedName>
        <fullName evidence="5">Non-heme chloroperoxidase</fullName>
    </submittedName>
</protein>
<evidence type="ECO:0000313" key="7">
    <source>
        <dbReference type="Proteomes" id="UP000249419"/>
    </source>
</evidence>
<dbReference type="Gene3D" id="3.40.50.1820">
    <property type="entry name" value="alpha/beta hydrolase"/>
    <property type="match status" value="1"/>
</dbReference>
<dbReference type="EMBL" id="PYAG01000001">
    <property type="protein sequence ID" value="RAO39111.1"/>
    <property type="molecule type" value="Genomic_DNA"/>
</dbReference>
<comment type="similarity">
    <text evidence="2">Belongs to the AB hydrolase superfamily. Bacterial non-heme haloperoxidase / perhydrolase family.</text>
</comment>
<reference evidence="5 6" key="1">
    <citation type="submission" date="2016-06" db="EMBL/GenBank/DDBJ databases">
        <authorList>
            <person name="Kjaerup R.B."/>
            <person name="Dalgaard T.S."/>
            <person name="Juul-Madsen H.R."/>
        </authorList>
    </citation>
    <scope>NUCLEOTIDE SEQUENCE [LARGE SCALE GENOMIC DNA]</scope>
    <source>
        <strain evidence="5 6">DSM 44871</strain>
    </source>
</reference>
<dbReference type="PANTHER" id="PTHR43433">
    <property type="entry name" value="HYDROLASE, ALPHA/BETA FOLD FAMILY PROTEIN"/>
    <property type="match status" value="1"/>
</dbReference>
<sequence length="283" mass="31298">MPFITVGTENSAPIDLYYEDHGSGKPVVLIHGFPFNGATWEKETRALQNAGYRTITYDRRGNGNSAQPAFGYDYNTFAADLDVLMTELDLNEVTLIGHSMGTGEVVRYLGNYGSQRVSRAVLLSPLQPMLAKASDNPEGVDRSLFKGFQDAIIKDRFAYLTSFCDAFFNPDQNMGKRVSEEAYRAHWQIGAMASGKATHDSVDAWQEDFRPDLPKINIPVLIVQGDQDRVLPYPVTGQRLGPMMPTGTLITLKGAPHGIPWTHADEVNKAVLDFMKQPAKARA</sequence>
<dbReference type="EMBL" id="FMCR01000002">
    <property type="protein sequence ID" value="SCE92294.1"/>
    <property type="molecule type" value="Genomic_DNA"/>
</dbReference>
<keyword evidence="1 5" id="KW-0575">Peroxidase</keyword>
<evidence type="ECO:0000313" key="6">
    <source>
        <dbReference type="Proteomes" id="UP000198864"/>
    </source>
</evidence>
<dbReference type="PRINTS" id="PR00412">
    <property type="entry name" value="EPOXHYDRLASE"/>
</dbReference>
<dbReference type="Proteomes" id="UP000249419">
    <property type="component" value="Unassembled WGS sequence"/>
</dbReference>
<dbReference type="InterPro" id="IPR050471">
    <property type="entry name" value="AB_hydrolase"/>
</dbReference>
<dbReference type="InterPro" id="IPR000639">
    <property type="entry name" value="Epox_hydrolase-like"/>
</dbReference>
<feature type="domain" description="AB hydrolase-1" evidence="3">
    <location>
        <begin position="25"/>
        <end position="236"/>
    </location>
</feature>
<dbReference type="PRINTS" id="PR00111">
    <property type="entry name" value="ABHYDROLASE"/>
</dbReference>
<dbReference type="InterPro" id="IPR029058">
    <property type="entry name" value="AB_hydrolase_fold"/>
</dbReference>
<reference evidence="4 7" key="2">
    <citation type="submission" date="2018-03" db="EMBL/GenBank/DDBJ databases">
        <title>Defining the species Micromonospora saelicesensis and Micromonospora noduli under the framework of genomics.</title>
        <authorList>
            <person name="Riesco R."/>
            <person name="Trujillo M.E."/>
        </authorList>
    </citation>
    <scope>NUCLEOTIDE SEQUENCE [LARGE SCALE GENOMIC DNA]</scope>
    <source>
        <strain evidence="4 7">PSN13</strain>
    </source>
</reference>
<dbReference type="FunFam" id="3.40.50.1820:FF:000205">
    <property type="entry name" value="Non-haem bromoperoxidase BPO-A2"/>
    <property type="match status" value="1"/>
</dbReference>
<dbReference type="Pfam" id="PF00561">
    <property type="entry name" value="Abhydrolase_1"/>
    <property type="match status" value="1"/>
</dbReference>